<sequence length="118" mass="12817">MASVPPSPKYTPSVRHAAVADPRGWLIHVTRRLTTDATDRRYLDGGGVPQAERAAAALRVAFGSSLVRTLEDRQQVLDHVVAVLDEAIWGTPAVVFHYQDLGTSLSDRLDALEALAPF</sequence>
<comment type="caution">
    <text evidence="1">The sequence shown here is derived from an EMBL/GenBank/DDBJ whole genome shotgun (WGS) entry which is preliminary data.</text>
</comment>
<protein>
    <submittedName>
        <fullName evidence="1">Uncharacterized protein</fullName>
    </submittedName>
</protein>
<evidence type="ECO:0000313" key="2">
    <source>
        <dbReference type="Proteomes" id="UP001454036"/>
    </source>
</evidence>
<dbReference type="EMBL" id="BAABME010001270">
    <property type="protein sequence ID" value="GAA0148633.1"/>
    <property type="molecule type" value="Genomic_DNA"/>
</dbReference>
<name>A0AAV3PC14_LITER</name>
<dbReference type="Proteomes" id="UP001454036">
    <property type="component" value="Unassembled WGS sequence"/>
</dbReference>
<dbReference type="AlphaFoldDB" id="A0AAV3PC14"/>
<gene>
    <name evidence="1" type="ORF">LIER_08022</name>
</gene>
<organism evidence="1 2">
    <name type="scientific">Lithospermum erythrorhizon</name>
    <name type="common">Purple gromwell</name>
    <name type="synonym">Lithospermum officinale var. erythrorhizon</name>
    <dbReference type="NCBI Taxonomy" id="34254"/>
    <lineage>
        <taxon>Eukaryota</taxon>
        <taxon>Viridiplantae</taxon>
        <taxon>Streptophyta</taxon>
        <taxon>Embryophyta</taxon>
        <taxon>Tracheophyta</taxon>
        <taxon>Spermatophyta</taxon>
        <taxon>Magnoliopsida</taxon>
        <taxon>eudicotyledons</taxon>
        <taxon>Gunneridae</taxon>
        <taxon>Pentapetalae</taxon>
        <taxon>asterids</taxon>
        <taxon>lamiids</taxon>
        <taxon>Boraginales</taxon>
        <taxon>Boraginaceae</taxon>
        <taxon>Boraginoideae</taxon>
        <taxon>Lithospermeae</taxon>
        <taxon>Lithospermum</taxon>
    </lineage>
</organism>
<proteinExistence type="predicted"/>
<keyword evidence="2" id="KW-1185">Reference proteome</keyword>
<reference evidence="1 2" key="1">
    <citation type="submission" date="2024-01" db="EMBL/GenBank/DDBJ databases">
        <title>The complete chloroplast genome sequence of Lithospermum erythrorhizon: insights into the phylogenetic relationship among Boraginaceae species and the maternal lineages of purple gromwells.</title>
        <authorList>
            <person name="Okada T."/>
            <person name="Watanabe K."/>
        </authorList>
    </citation>
    <scope>NUCLEOTIDE SEQUENCE [LARGE SCALE GENOMIC DNA]</scope>
</reference>
<accession>A0AAV3PC14</accession>
<evidence type="ECO:0000313" key="1">
    <source>
        <dbReference type="EMBL" id="GAA0148633.1"/>
    </source>
</evidence>